<keyword evidence="2" id="KW-0012">Acyltransferase</keyword>
<dbReference type="PANTHER" id="PTHR43792">
    <property type="entry name" value="GNAT FAMILY, PUTATIVE (AFU_ORTHOLOGUE AFUA_3G00765)-RELATED-RELATED"/>
    <property type="match status" value="1"/>
</dbReference>
<proteinExistence type="inferred from homology"/>
<evidence type="ECO:0000259" key="4">
    <source>
        <dbReference type="PROSITE" id="PS51186"/>
    </source>
</evidence>
<accession>A0A7X3LGQ7</accession>
<dbReference type="RefSeq" id="WP_160496317.1">
    <property type="nucleotide sequence ID" value="NZ_WUBI01000001.1"/>
</dbReference>
<name>A0A7X3LGQ7_9BACL</name>
<evidence type="ECO:0000313" key="5">
    <source>
        <dbReference type="EMBL" id="MWV42743.1"/>
    </source>
</evidence>
<evidence type="ECO:0000313" key="6">
    <source>
        <dbReference type="Proteomes" id="UP000460318"/>
    </source>
</evidence>
<feature type="domain" description="N-acetyltransferase" evidence="4">
    <location>
        <begin position="12"/>
        <end position="177"/>
    </location>
</feature>
<dbReference type="InterPro" id="IPR051531">
    <property type="entry name" value="N-acetyltransferase"/>
</dbReference>
<protein>
    <submittedName>
        <fullName evidence="5">GNAT family N-acetyltransferase</fullName>
    </submittedName>
</protein>
<reference evidence="5 6" key="1">
    <citation type="submission" date="2019-12" db="EMBL/GenBank/DDBJ databases">
        <title>Paenibacillus sp. nov., an endophytic bacterium isolated from the stem of Dendrobium.</title>
        <authorList>
            <person name="Zhao R."/>
        </authorList>
    </citation>
    <scope>NUCLEOTIDE SEQUENCE [LARGE SCALE GENOMIC DNA]</scope>
    <source>
        <strain evidence="5 6">HJL G12</strain>
    </source>
</reference>
<comment type="similarity">
    <text evidence="3">Belongs to the acetyltransferase family. RimJ subfamily.</text>
</comment>
<dbReference type="GO" id="GO:0016747">
    <property type="term" value="F:acyltransferase activity, transferring groups other than amino-acyl groups"/>
    <property type="evidence" value="ECO:0007669"/>
    <property type="project" value="InterPro"/>
</dbReference>
<keyword evidence="6" id="KW-1185">Reference proteome</keyword>
<dbReference type="Pfam" id="PF13302">
    <property type="entry name" value="Acetyltransf_3"/>
    <property type="match status" value="1"/>
</dbReference>
<evidence type="ECO:0000256" key="3">
    <source>
        <dbReference type="ARBA" id="ARBA00038502"/>
    </source>
</evidence>
<dbReference type="InterPro" id="IPR000182">
    <property type="entry name" value="GNAT_dom"/>
</dbReference>
<dbReference type="InterPro" id="IPR016181">
    <property type="entry name" value="Acyl_CoA_acyltransferase"/>
</dbReference>
<comment type="caution">
    <text evidence="5">The sequence shown here is derived from an EMBL/GenBank/DDBJ whole genome shotgun (WGS) entry which is preliminary data.</text>
</comment>
<dbReference type="PROSITE" id="PS51186">
    <property type="entry name" value="GNAT"/>
    <property type="match status" value="1"/>
</dbReference>
<evidence type="ECO:0000256" key="2">
    <source>
        <dbReference type="ARBA" id="ARBA00023315"/>
    </source>
</evidence>
<dbReference type="Gene3D" id="3.40.630.30">
    <property type="match status" value="1"/>
</dbReference>
<organism evidence="5 6">
    <name type="scientific">Paenibacillus dendrobii</name>
    <dbReference type="NCBI Taxonomy" id="2691084"/>
    <lineage>
        <taxon>Bacteria</taxon>
        <taxon>Bacillati</taxon>
        <taxon>Bacillota</taxon>
        <taxon>Bacilli</taxon>
        <taxon>Bacillales</taxon>
        <taxon>Paenibacillaceae</taxon>
        <taxon>Paenibacillus</taxon>
    </lineage>
</organism>
<dbReference type="SUPFAM" id="SSF55729">
    <property type="entry name" value="Acyl-CoA N-acyltransferases (Nat)"/>
    <property type="match status" value="1"/>
</dbReference>
<dbReference type="Proteomes" id="UP000460318">
    <property type="component" value="Unassembled WGS sequence"/>
</dbReference>
<dbReference type="PANTHER" id="PTHR43792:SF8">
    <property type="entry name" value="[RIBOSOMAL PROTEIN US5]-ALANINE N-ACETYLTRANSFERASE"/>
    <property type="match status" value="1"/>
</dbReference>
<dbReference type="EMBL" id="WUBI01000001">
    <property type="protein sequence ID" value="MWV42743.1"/>
    <property type="molecule type" value="Genomic_DNA"/>
</dbReference>
<evidence type="ECO:0000256" key="1">
    <source>
        <dbReference type="ARBA" id="ARBA00022679"/>
    </source>
</evidence>
<dbReference type="AlphaFoldDB" id="A0A7X3LGQ7"/>
<keyword evidence="1 5" id="KW-0808">Transferase</keyword>
<sequence length="185" mass="21101">MKTLPTIQLERLTLRPFSLDDAQAVQAMAGDPYVAEMTMNIPHPYEDGMAEGWIQTHLDHFNEERSLQLAIVLSEEQQLIGAIGIAINKKFAHGELGYWIGKSYINHGYCTEAARGIVKYAFTELNLHRVYACHLGKNPASGKVMEKLGMKYEGLLRQHIRKWDQFEDLVHYGLLKDEFLLSSHD</sequence>
<gene>
    <name evidence="5" type="ORF">GRF59_03805</name>
</gene>